<dbReference type="GO" id="GO:0030245">
    <property type="term" value="P:cellulose catabolic process"/>
    <property type="evidence" value="ECO:0007669"/>
    <property type="project" value="InterPro"/>
</dbReference>
<dbReference type="PANTHER" id="PTHR34876">
    <property type="match status" value="1"/>
</dbReference>
<feature type="compositionally biased region" description="Low complexity" evidence="1">
    <location>
        <begin position="409"/>
        <end position="427"/>
    </location>
</feature>
<dbReference type="RefSeq" id="XP_008616452.1">
    <property type="nucleotide sequence ID" value="XM_008618230.1"/>
</dbReference>
<evidence type="ECO:0000256" key="2">
    <source>
        <dbReference type="SAM" id="Phobius"/>
    </source>
</evidence>
<dbReference type="Pfam" id="PF01341">
    <property type="entry name" value="Glyco_hydro_6"/>
    <property type="match status" value="1"/>
</dbReference>
<dbReference type="InterPro" id="IPR016288">
    <property type="entry name" value="Beta_cellobiohydrolase"/>
</dbReference>
<accession>T0PX59</accession>
<dbReference type="OrthoDB" id="76432at2759"/>
<keyword evidence="4" id="KW-1185">Reference proteome</keyword>
<dbReference type="PANTHER" id="PTHR34876:SF4">
    <property type="entry name" value="1,4-BETA-D-GLUCAN CELLOBIOHYDROLASE C-RELATED"/>
    <property type="match status" value="1"/>
</dbReference>
<reference evidence="3 4" key="1">
    <citation type="submission" date="2012-04" db="EMBL/GenBank/DDBJ databases">
        <title>The Genome Sequence of Saprolegnia declina VS20.</title>
        <authorList>
            <consortium name="The Broad Institute Genome Sequencing Platform"/>
            <person name="Russ C."/>
            <person name="Nusbaum C."/>
            <person name="Tyler B."/>
            <person name="van West P."/>
            <person name="Dieguez-Uribeondo J."/>
            <person name="de Bruijn I."/>
            <person name="Tripathy S."/>
            <person name="Jiang R."/>
            <person name="Young S.K."/>
            <person name="Zeng Q."/>
            <person name="Gargeya S."/>
            <person name="Fitzgerald M."/>
            <person name="Haas B."/>
            <person name="Abouelleil A."/>
            <person name="Alvarado L."/>
            <person name="Arachchi H.M."/>
            <person name="Berlin A."/>
            <person name="Chapman S.B."/>
            <person name="Goldberg J."/>
            <person name="Griggs A."/>
            <person name="Gujja S."/>
            <person name="Hansen M."/>
            <person name="Howarth C."/>
            <person name="Imamovic A."/>
            <person name="Larimer J."/>
            <person name="McCowen C."/>
            <person name="Montmayeur A."/>
            <person name="Murphy C."/>
            <person name="Neiman D."/>
            <person name="Pearson M."/>
            <person name="Priest M."/>
            <person name="Roberts A."/>
            <person name="Saif S."/>
            <person name="Shea T."/>
            <person name="Sisk P."/>
            <person name="Sykes S."/>
            <person name="Wortman J."/>
            <person name="Nusbaum C."/>
            <person name="Birren B."/>
        </authorList>
    </citation>
    <scope>NUCLEOTIDE SEQUENCE [LARGE SCALE GENOMIC DNA]</scope>
    <source>
        <strain evidence="3 4">VS20</strain>
    </source>
</reference>
<keyword evidence="2" id="KW-0472">Membrane</keyword>
<dbReference type="Gene3D" id="3.20.20.40">
    <property type="entry name" value="1, 4-beta cellobiohydrolase"/>
    <property type="match status" value="1"/>
</dbReference>
<dbReference type="Proteomes" id="UP000030762">
    <property type="component" value="Unassembled WGS sequence"/>
</dbReference>
<feature type="compositionally biased region" description="Pro residues" evidence="1">
    <location>
        <begin position="384"/>
        <end position="408"/>
    </location>
</feature>
<dbReference type="EMBL" id="JH767178">
    <property type="protein sequence ID" value="EQC30109.1"/>
    <property type="molecule type" value="Genomic_DNA"/>
</dbReference>
<organism evidence="3 4">
    <name type="scientific">Saprolegnia diclina (strain VS20)</name>
    <dbReference type="NCBI Taxonomy" id="1156394"/>
    <lineage>
        <taxon>Eukaryota</taxon>
        <taxon>Sar</taxon>
        <taxon>Stramenopiles</taxon>
        <taxon>Oomycota</taxon>
        <taxon>Saprolegniomycetes</taxon>
        <taxon>Saprolegniales</taxon>
        <taxon>Saprolegniaceae</taxon>
        <taxon>Saprolegnia</taxon>
    </lineage>
</organism>
<evidence type="ECO:0000313" key="4">
    <source>
        <dbReference type="Proteomes" id="UP000030762"/>
    </source>
</evidence>
<dbReference type="SUPFAM" id="SSF51989">
    <property type="entry name" value="Glycosyl hydrolases family 6, cellulases"/>
    <property type="match status" value="1"/>
</dbReference>
<keyword evidence="2" id="KW-1133">Transmembrane helix</keyword>
<protein>
    <recommendedName>
        <fullName evidence="5">Glycoside hydrolase</fullName>
    </recommendedName>
</protein>
<evidence type="ECO:0000313" key="3">
    <source>
        <dbReference type="EMBL" id="EQC30109.1"/>
    </source>
</evidence>
<evidence type="ECO:0008006" key="5">
    <source>
        <dbReference type="Google" id="ProtNLM"/>
    </source>
</evidence>
<gene>
    <name evidence="3" type="ORF">SDRG_12168</name>
</gene>
<dbReference type="GO" id="GO:0004553">
    <property type="term" value="F:hydrolase activity, hydrolyzing O-glycosyl compounds"/>
    <property type="evidence" value="ECO:0007669"/>
    <property type="project" value="InterPro"/>
</dbReference>
<keyword evidence="2" id="KW-0812">Transmembrane</keyword>
<dbReference type="VEuPathDB" id="FungiDB:SDRG_12168"/>
<dbReference type="GeneID" id="19952895"/>
<sequence>MLARHAATSKLSFALCASTIGIRHSTWSLHATSLPAYSLASMQLSTILLWFLPVTLGHLCVVPPYSYTSNSDPALATALGVLQQSPIGTWVNDNGHNPVPDVLAKCDNGAVPIFIIYGLPNKDCAAGYSGGGNNKNTEEYASWLQTIVSTVGSREVIYIVEPDALGLLSQQGCAVNLAYEANLKTAVEVLSQNTNAHIYVDVAGWATESVAISVLQALKTAGRLAGISINTSNYQSNDAMLRVCSTYSSATGGLHCVIDTSRNYRGSPQNEWCNAKSAGIGAPPTETTNHELVDYYLWLKVPGESDGQCTDSGRSSDAMAGPGAGQFFTQVFTSLWNNGYYVAQGAAPIGGAPPPSTAAPVPAPPPATTAPVVTPTPASETTPAPAPSTPTPTTPTTPTPTTPTPTTPTPTTDAPKTPTTDAPTYPTRESDSDDDDYPCEIDEDNIATMPPRTTPPPPTEAKAENVTTPAPAAVNLAAQMQSTSAVESPPTLLSPGGTVAIALAVIALVALVVFSVFSVRRHRKRFGDRDDQVVALDSTGIAVLLSTPAAKL</sequence>
<dbReference type="AlphaFoldDB" id="T0PX59"/>
<dbReference type="OMA" id="QNTNAHI"/>
<dbReference type="PRINTS" id="PR00733">
    <property type="entry name" value="GLHYDRLASE6"/>
</dbReference>
<dbReference type="STRING" id="1156394.T0PX59"/>
<dbReference type="InParanoid" id="T0PX59"/>
<name>T0PX59_SAPDV</name>
<proteinExistence type="predicted"/>
<feature type="compositionally biased region" description="Low complexity" evidence="1">
    <location>
        <begin position="369"/>
        <end position="383"/>
    </location>
</feature>
<feature type="region of interest" description="Disordered" evidence="1">
    <location>
        <begin position="353"/>
        <end position="465"/>
    </location>
</feature>
<feature type="compositionally biased region" description="Acidic residues" evidence="1">
    <location>
        <begin position="431"/>
        <end position="445"/>
    </location>
</feature>
<evidence type="ECO:0000256" key="1">
    <source>
        <dbReference type="SAM" id="MobiDB-lite"/>
    </source>
</evidence>
<dbReference type="InterPro" id="IPR036434">
    <property type="entry name" value="Beta_cellobiohydrolase_sf"/>
</dbReference>
<dbReference type="eggNOG" id="ENOG502QWHE">
    <property type="taxonomic scope" value="Eukaryota"/>
</dbReference>
<feature type="compositionally biased region" description="Pro residues" evidence="1">
    <location>
        <begin position="353"/>
        <end position="368"/>
    </location>
</feature>
<feature type="transmembrane region" description="Helical" evidence="2">
    <location>
        <begin position="499"/>
        <end position="519"/>
    </location>
</feature>